<dbReference type="InterPro" id="IPR006140">
    <property type="entry name" value="D-isomer_DH_NAD-bd"/>
</dbReference>
<dbReference type="Gene3D" id="3.40.50.720">
    <property type="entry name" value="NAD(P)-binding Rossmann-like Domain"/>
    <property type="match status" value="2"/>
</dbReference>
<dbReference type="Pfam" id="PF00389">
    <property type="entry name" value="2-Hacid_dh"/>
    <property type="match status" value="1"/>
</dbReference>
<dbReference type="SUPFAM" id="SSF52283">
    <property type="entry name" value="Formate/glycerate dehydrogenase catalytic domain-like"/>
    <property type="match status" value="1"/>
</dbReference>
<dbReference type="RefSeq" id="WP_115947069.1">
    <property type="nucleotide sequence ID" value="NZ_QRDL01000010.1"/>
</dbReference>
<name>A0A3D9E7Q5_ECTOL</name>
<gene>
    <name evidence="7" type="ORF">DFO60_4790</name>
</gene>
<dbReference type="InterPro" id="IPR050223">
    <property type="entry name" value="D-isomer_2-hydroxyacid_DH"/>
</dbReference>
<dbReference type="CDD" id="cd05301">
    <property type="entry name" value="GDH"/>
    <property type="match status" value="1"/>
</dbReference>
<reference evidence="7 8" key="1">
    <citation type="submission" date="2018-07" db="EMBL/GenBank/DDBJ databases">
        <title>Genome sequencing of rice bacterial endophytes.</title>
        <authorList>
            <person name="Venturi V."/>
        </authorList>
    </citation>
    <scope>NUCLEOTIDE SEQUENCE [LARGE SCALE GENOMIC DNA]</scope>
    <source>
        <strain evidence="7 8">AG1002</strain>
    </source>
</reference>
<dbReference type="InterPro" id="IPR006139">
    <property type="entry name" value="D-isomer_2_OHA_DH_cat_dom"/>
</dbReference>
<feature type="domain" description="D-isomer specific 2-hydroxyacid dehydrogenase catalytic" evidence="5">
    <location>
        <begin position="6"/>
        <end position="318"/>
    </location>
</feature>
<keyword evidence="3" id="KW-0520">NAD</keyword>
<comment type="caution">
    <text evidence="7">The sequence shown here is derived from an EMBL/GenBank/DDBJ whole genome shotgun (WGS) entry which is preliminary data.</text>
</comment>
<dbReference type="PROSITE" id="PS00671">
    <property type="entry name" value="D_2_HYDROXYACID_DH_3"/>
    <property type="match status" value="1"/>
</dbReference>
<evidence type="ECO:0000256" key="4">
    <source>
        <dbReference type="RuleBase" id="RU003719"/>
    </source>
</evidence>
<proteinExistence type="inferred from homology"/>
<dbReference type="GO" id="GO:0051287">
    <property type="term" value="F:NAD binding"/>
    <property type="evidence" value="ECO:0007669"/>
    <property type="project" value="InterPro"/>
</dbReference>
<evidence type="ECO:0000259" key="5">
    <source>
        <dbReference type="Pfam" id="PF00389"/>
    </source>
</evidence>
<dbReference type="Proteomes" id="UP000256988">
    <property type="component" value="Unassembled WGS sequence"/>
</dbReference>
<evidence type="ECO:0000259" key="6">
    <source>
        <dbReference type="Pfam" id="PF02826"/>
    </source>
</evidence>
<sequence>MRKTVVAFNRVPADLLEPYEREFEIVRLEGDGEELNRQLERHLPSAHGLIGGNKKFSRSQIESAAKLEIISSISVGYDNYDVEALTEQGVLLTNTPDVLTETTADLAFALILSTARRIPELDHWTKTGNWNQATGESQFGTDVYGKTLGILGMGQIGSAIARRGHFGFGMRILYSGRSRKPELESMLDARYVSKEELLESSDFVCPMTPLTDETRSFIGTKEFKLMRRSAILINVSRGPVVDEIALVKALTAGEIRAAGLDVFVKEPMTVSPLFALSNVVTVPHIGSATHETRRAMAVRAIENLFCGLRGDRPRDLINTEVWEYRYARKS</sequence>
<dbReference type="SUPFAM" id="SSF51735">
    <property type="entry name" value="NAD(P)-binding Rossmann-fold domains"/>
    <property type="match status" value="1"/>
</dbReference>
<dbReference type="GO" id="GO:0016618">
    <property type="term" value="F:hydroxypyruvate reductase [NAD(P)H] activity"/>
    <property type="evidence" value="ECO:0007669"/>
    <property type="project" value="TreeGrafter"/>
</dbReference>
<accession>A0A3D9E7Q5</accession>
<evidence type="ECO:0000256" key="2">
    <source>
        <dbReference type="ARBA" id="ARBA00023002"/>
    </source>
</evidence>
<dbReference type="InterPro" id="IPR036291">
    <property type="entry name" value="NAD(P)-bd_dom_sf"/>
</dbReference>
<dbReference type="PANTHER" id="PTHR10996">
    <property type="entry name" value="2-HYDROXYACID DEHYDROGENASE-RELATED"/>
    <property type="match status" value="1"/>
</dbReference>
<organism evidence="7 8">
    <name type="scientific">Ectopseudomonas oleovorans</name>
    <name type="common">Pseudomonas oleovorans</name>
    <dbReference type="NCBI Taxonomy" id="301"/>
    <lineage>
        <taxon>Bacteria</taxon>
        <taxon>Pseudomonadati</taxon>
        <taxon>Pseudomonadota</taxon>
        <taxon>Gammaproteobacteria</taxon>
        <taxon>Pseudomonadales</taxon>
        <taxon>Pseudomonadaceae</taxon>
        <taxon>Ectopseudomonas</taxon>
    </lineage>
</organism>
<dbReference type="FunFam" id="3.40.50.720:FF:000462">
    <property type="entry name" value="Glyoxylate reductase (NADP+)"/>
    <property type="match status" value="1"/>
</dbReference>
<evidence type="ECO:0000256" key="3">
    <source>
        <dbReference type="ARBA" id="ARBA00023027"/>
    </source>
</evidence>
<comment type="similarity">
    <text evidence="1 4">Belongs to the D-isomer specific 2-hydroxyacid dehydrogenase family.</text>
</comment>
<protein>
    <submittedName>
        <fullName evidence="7">Gluconate 2-dehydrogenase</fullName>
    </submittedName>
</protein>
<evidence type="ECO:0000313" key="8">
    <source>
        <dbReference type="Proteomes" id="UP000256988"/>
    </source>
</evidence>
<dbReference type="EMBL" id="QRDL01000010">
    <property type="protein sequence ID" value="REC98995.1"/>
    <property type="molecule type" value="Genomic_DNA"/>
</dbReference>
<dbReference type="GO" id="GO:0030267">
    <property type="term" value="F:glyoxylate reductase (NADPH) activity"/>
    <property type="evidence" value="ECO:0007669"/>
    <property type="project" value="TreeGrafter"/>
</dbReference>
<dbReference type="AlphaFoldDB" id="A0A3D9E7Q5"/>
<evidence type="ECO:0000313" key="7">
    <source>
        <dbReference type="EMBL" id="REC98995.1"/>
    </source>
</evidence>
<feature type="domain" description="D-isomer specific 2-hydroxyacid dehydrogenase NAD-binding" evidence="6">
    <location>
        <begin position="108"/>
        <end position="286"/>
    </location>
</feature>
<dbReference type="PANTHER" id="PTHR10996:SF283">
    <property type="entry name" value="GLYOXYLATE_HYDROXYPYRUVATE REDUCTASE B"/>
    <property type="match status" value="1"/>
</dbReference>
<dbReference type="Pfam" id="PF02826">
    <property type="entry name" value="2-Hacid_dh_C"/>
    <property type="match status" value="1"/>
</dbReference>
<evidence type="ECO:0000256" key="1">
    <source>
        <dbReference type="ARBA" id="ARBA00005854"/>
    </source>
</evidence>
<dbReference type="InterPro" id="IPR029753">
    <property type="entry name" value="D-isomer_DH_CS"/>
</dbReference>
<dbReference type="GO" id="GO:0005829">
    <property type="term" value="C:cytosol"/>
    <property type="evidence" value="ECO:0007669"/>
    <property type="project" value="TreeGrafter"/>
</dbReference>
<keyword evidence="2 4" id="KW-0560">Oxidoreductase</keyword>